<dbReference type="STRING" id="561184.SAMN05216376_10397"/>
<proteinExistence type="predicted"/>
<accession>A0A225QWJ6</accession>
<dbReference type="PANTHER" id="PTHR13696:SF96">
    <property type="entry name" value="COBQ_COBB_MIND_PARA NUCLEOTIDE BINDING DOMAIN-CONTAINING PROTEIN"/>
    <property type="match status" value="1"/>
</dbReference>
<accession>A0A0B3SXB0</accession>
<dbReference type="PATRIC" id="fig|1515334.3.peg.92"/>
<feature type="domain" description="CobQ/CobB/MinD/ParA nucleotide binding" evidence="1">
    <location>
        <begin position="6"/>
        <end position="129"/>
    </location>
</feature>
<evidence type="ECO:0000313" key="2">
    <source>
        <dbReference type="EMBL" id="KHQ55059.1"/>
    </source>
</evidence>
<dbReference type="AlphaFoldDB" id="A0A0B3SXB0"/>
<dbReference type="SUPFAM" id="SSF52540">
    <property type="entry name" value="P-loop containing nucleoside triphosphate hydrolases"/>
    <property type="match status" value="1"/>
</dbReference>
<dbReference type="InterPro" id="IPR027417">
    <property type="entry name" value="P-loop_NTPase"/>
</dbReference>
<name>A0A0B3SXB0_9RHOB</name>
<reference evidence="2 3" key="1">
    <citation type="submission" date="2014-10" db="EMBL/GenBank/DDBJ databases">
        <title>Genome sequence of Ponticoccus sp. strain UMTAT08 isolated from clonal culture of toxic dinoflagellate Alexandrium tamiyavanichii.</title>
        <authorList>
            <person name="Gan H.Y."/>
            <person name="Muhd D.-D."/>
            <person name="Mohd Noor M.E."/>
            <person name="Yeong Y.S."/>
            <person name="Usup G."/>
        </authorList>
    </citation>
    <scope>NUCLEOTIDE SEQUENCE [LARGE SCALE GENOMIC DNA]</scope>
    <source>
        <strain evidence="2 3">UMTAT08</strain>
    </source>
</reference>
<protein>
    <submittedName>
        <fullName evidence="2">Cobyrinic acid a,c-diamide synthase</fullName>
    </submittedName>
</protein>
<dbReference type="EMBL" id="JSUQ01000001">
    <property type="protein sequence ID" value="KHQ55059.1"/>
    <property type="molecule type" value="Genomic_DNA"/>
</dbReference>
<dbReference type="PANTHER" id="PTHR13696">
    <property type="entry name" value="P-LOOP CONTAINING NUCLEOSIDE TRIPHOSPHATE HYDROLASE"/>
    <property type="match status" value="1"/>
</dbReference>
<dbReference type="InterPro" id="IPR048089">
    <property type="entry name" value="McdA"/>
</dbReference>
<gene>
    <name evidence="2" type="ORF">OA50_00093</name>
</gene>
<dbReference type="NCBIfam" id="NF041546">
    <property type="entry name" value="ParA_partition"/>
    <property type="match status" value="1"/>
</dbReference>
<dbReference type="CDD" id="cd02042">
    <property type="entry name" value="ParAB_family"/>
    <property type="match status" value="1"/>
</dbReference>
<dbReference type="Gene3D" id="3.40.50.300">
    <property type="entry name" value="P-loop containing nucleotide triphosphate hydrolases"/>
    <property type="match status" value="1"/>
</dbReference>
<comment type="caution">
    <text evidence="2">The sequence shown here is derived from an EMBL/GenBank/DDBJ whole genome shotgun (WGS) entry which is preliminary data.</text>
</comment>
<dbReference type="InterPro" id="IPR002586">
    <property type="entry name" value="CobQ/CobB/MinD/ParA_Nub-bd_dom"/>
</dbReference>
<sequence>MAGHVITVAQQKGGSGKTTLAAHLALAFHGQGKRVAVVDLDPQGSLGRWFMTRVERQPETCEGLDFATSSAWGISYEVRKLSAVNDIVIIDTPPKADSDLRPALRVADLVVVPVAVSHVDLWATEGVLDLAARENCATLLVMNRTRVGTRLNAEVAEAATRLGAAVAQASLGNRVGYAEALGQGRGAHEGARTPARAEIEALAQEVAERLGTG</sequence>
<dbReference type="OrthoDB" id="9804460at2"/>
<dbReference type="InterPro" id="IPR050678">
    <property type="entry name" value="DNA_Partitioning_ATPase"/>
</dbReference>
<evidence type="ECO:0000313" key="3">
    <source>
        <dbReference type="Proteomes" id="UP000030960"/>
    </source>
</evidence>
<dbReference type="Proteomes" id="UP000030960">
    <property type="component" value="Unassembled WGS sequence"/>
</dbReference>
<organism evidence="2 3">
    <name type="scientific">Mameliella alba</name>
    <dbReference type="NCBI Taxonomy" id="561184"/>
    <lineage>
        <taxon>Bacteria</taxon>
        <taxon>Pseudomonadati</taxon>
        <taxon>Pseudomonadota</taxon>
        <taxon>Alphaproteobacteria</taxon>
        <taxon>Rhodobacterales</taxon>
        <taxon>Roseobacteraceae</taxon>
        <taxon>Mameliella</taxon>
    </lineage>
</organism>
<dbReference type="PIRSF" id="PIRSF009320">
    <property type="entry name" value="Nuc_binding_HP_1000"/>
    <property type="match status" value="1"/>
</dbReference>
<keyword evidence="3" id="KW-1185">Reference proteome</keyword>
<dbReference type="RefSeq" id="WP_043136002.1">
    <property type="nucleotide sequence ID" value="NZ_JAHVJH010000003.1"/>
</dbReference>
<dbReference type="Pfam" id="PF01656">
    <property type="entry name" value="CbiA"/>
    <property type="match status" value="1"/>
</dbReference>
<evidence type="ECO:0000259" key="1">
    <source>
        <dbReference type="Pfam" id="PF01656"/>
    </source>
</evidence>